<evidence type="ECO:0000313" key="1">
    <source>
        <dbReference type="EMBL" id="CUP52599.1"/>
    </source>
</evidence>
<gene>
    <name evidence="1" type="ORF">ERS852523_01909</name>
</gene>
<dbReference type="Proteomes" id="UP000095712">
    <property type="component" value="Unassembled WGS sequence"/>
</dbReference>
<accession>A0A174P3C4</accession>
<protein>
    <submittedName>
        <fullName evidence="1">SUF system FeS assembly protein, NifU family</fullName>
    </submittedName>
</protein>
<reference evidence="1 2" key="1">
    <citation type="submission" date="2015-09" db="EMBL/GenBank/DDBJ databases">
        <authorList>
            <consortium name="Pathogen Informatics"/>
        </authorList>
    </citation>
    <scope>NUCLEOTIDE SEQUENCE [LARGE SCALE GENOMIC DNA]</scope>
    <source>
        <strain evidence="1 2">2789STDY5834911</strain>
    </source>
</reference>
<dbReference type="Gene3D" id="3.90.1010.10">
    <property type="match status" value="1"/>
</dbReference>
<proteinExistence type="predicted"/>
<dbReference type="EMBL" id="CZAW01000017">
    <property type="protein sequence ID" value="CUP52599.1"/>
    <property type="molecule type" value="Genomic_DNA"/>
</dbReference>
<sequence length="32" mass="3693">MSLTDISKMPARVKCVVLGWHTMEEFLGKEKK</sequence>
<evidence type="ECO:0000313" key="2">
    <source>
        <dbReference type="Proteomes" id="UP000095712"/>
    </source>
</evidence>
<name>A0A174P3C4_9FIRM</name>
<dbReference type="SUPFAM" id="SSF82649">
    <property type="entry name" value="SufE/NifU"/>
    <property type="match status" value="1"/>
</dbReference>
<organism evidence="1 2">
    <name type="scientific">Blautia wexlerae</name>
    <dbReference type="NCBI Taxonomy" id="418240"/>
    <lineage>
        <taxon>Bacteria</taxon>
        <taxon>Bacillati</taxon>
        <taxon>Bacillota</taxon>
        <taxon>Clostridia</taxon>
        <taxon>Lachnospirales</taxon>
        <taxon>Lachnospiraceae</taxon>
        <taxon>Blautia</taxon>
    </lineage>
</organism>
<dbReference type="AlphaFoldDB" id="A0A174P3C4"/>